<keyword evidence="2" id="KW-1133">Transmembrane helix</keyword>
<dbReference type="RefSeq" id="WP_220148528.1">
    <property type="nucleotide sequence ID" value="NZ_JAHXZI010000027.1"/>
</dbReference>
<keyword evidence="2" id="KW-0472">Membrane</keyword>
<comment type="caution">
    <text evidence="3">The sequence shown here is derived from an EMBL/GenBank/DDBJ whole genome shotgun (WGS) entry which is preliminary data.</text>
</comment>
<feature type="region of interest" description="Disordered" evidence="1">
    <location>
        <begin position="46"/>
        <end position="117"/>
    </location>
</feature>
<keyword evidence="2" id="KW-0812">Transmembrane</keyword>
<feature type="transmembrane region" description="Helical" evidence="2">
    <location>
        <begin position="24"/>
        <end position="46"/>
    </location>
</feature>
<gene>
    <name evidence="3" type="ORF">KZ829_37175</name>
</gene>
<accession>A0ABS7BET4</accession>
<evidence type="ECO:0000256" key="1">
    <source>
        <dbReference type="SAM" id="MobiDB-lite"/>
    </source>
</evidence>
<keyword evidence="4" id="KW-1185">Reference proteome</keyword>
<proteinExistence type="predicted"/>
<protein>
    <recommendedName>
        <fullName evidence="5">Serine/threonine protein kinase</fullName>
    </recommendedName>
</protein>
<organism evidence="3 4">
    <name type="scientific">Actinoplanes hulinensis</name>
    <dbReference type="NCBI Taxonomy" id="1144547"/>
    <lineage>
        <taxon>Bacteria</taxon>
        <taxon>Bacillati</taxon>
        <taxon>Actinomycetota</taxon>
        <taxon>Actinomycetes</taxon>
        <taxon>Micromonosporales</taxon>
        <taxon>Micromonosporaceae</taxon>
        <taxon>Actinoplanes</taxon>
    </lineage>
</organism>
<evidence type="ECO:0008006" key="5">
    <source>
        <dbReference type="Google" id="ProtNLM"/>
    </source>
</evidence>
<feature type="region of interest" description="Disordered" evidence="1">
    <location>
        <begin position="1"/>
        <end position="23"/>
    </location>
</feature>
<dbReference type="EMBL" id="JAHXZI010000027">
    <property type="protein sequence ID" value="MBW6439372.1"/>
    <property type="molecule type" value="Genomic_DNA"/>
</dbReference>
<dbReference type="Proteomes" id="UP001519863">
    <property type="component" value="Unassembled WGS sequence"/>
</dbReference>
<feature type="compositionally biased region" description="Low complexity" evidence="1">
    <location>
        <begin position="90"/>
        <end position="117"/>
    </location>
</feature>
<evidence type="ECO:0000313" key="4">
    <source>
        <dbReference type="Proteomes" id="UP001519863"/>
    </source>
</evidence>
<evidence type="ECO:0000256" key="2">
    <source>
        <dbReference type="SAM" id="Phobius"/>
    </source>
</evidence>
<name>A0ABS7BET4_9ACTN</name>
<evidence type="ECO:0000313" key="3">
    <source>
        <dbReference type="EMBL" id="MBW6439372.1"/>
    </source>
</evidence>
<reference evidence="3 4" key="1">
    <citation type="journal article" date="2013" name="Antonie Van Leeuwenhoek">
        <title>Actinoplanes hulinensis sp. nov., a novel actinomycete isolated from soybean root (Glycine max (L.) Merr).</title>
        <authorList>
            <person name="Shen Y."/>
            <person name="Liu C."/>
            <person name="Wang X."/>
            <person name="Zhao J."/>
            <person name="Jia F."/>
            <person name="Zhang Y."/>
            <person name="Wang L."/>
            <person name="Yang D."/>
            <person name="Xiang W."/>
        </authorList>
    </citation>
    <scope>NUCLEOTIDE SEQUENCE [LARGE SCALE GENOMIC DNA]</scope>
    <source>
        <strain evidence="3 4">NEAU-M9</strain>
    </source>
</reference>
<sequence>MTYDEDPQLPADTPERATRRRGQVAVGVAGAVAVLSGAGLLATQLMNESQPTLPEPAALAPQTTPASPGVGATGVSPSDARTPGKATKQAPPAHRSPAPTPASSRQASPAPNAARASSAIADLRKRFGFGGPEIAERTEKLGEGTVRIVTAQSDLTGDRELILAGDDGTEVGGGVHCTTDVPNDTVMSPAPEMLMCWRTSPERSVITMATTAEGEPSTADSVVVIQREWDRLD</sequence>